<gene>
    <name evidence="1" type="ORF">BDY19DRAFT_458363</name>
</gene>
<dbReference type="Proteomes" id="UP001055072">
    <property type="component" value="Unassembled WGS sequence"/>
</dbReference>
<reference evidence="1" key="1">
    <citation type="journal article" date="2021" name="Environ. Microbiol.">
        <title>Gene family expansions and transcriptome signatures uncover fungal adaptations to wood decay.</title>
        <authorList>
            <person name="Hage H."/>
            <person name="Miyauchi S."/>
            <person name="Viragh M."/>
            <person name="Drula E."/>
            <person name="Min B."/>
            <person name="Chaduli D."/>
            <person name="Navarro D."/>
            <person name="Favel A."/>
            <person name="Norest M."/>
            <person name="Lesage-Meessen L."/>
            <person name="Balint B."/>
            <person name="Merenyi Z."/>
            <person name="de Eugenio L."/>
            <person name="Morin E."/>
            <person name="Martinez A.T."/>
            <person name="Baldrian P."/>
            <person name="Stursova M."/>
            <person name="Martinez M.J."/>
            <person name="Novotny C."/>
            <person name="Magnuson J.K."/>
            <person name="Spatafora J.W."/>
            <person name="Maurice S."/>
            <person name="Pangilinan J."/>
            <person name="Andreopoulos W."/>
            <person name="LaButti K."/>
            <person name="Hundley H."/>
            <person name="Na H."/>
            <person name="Kuo A."/>
            <person name="Barry K."/>
            <person name="Lipzen A."/>
            <person name="Henrissat B."/>
            <person name="Riley R."/>
            <person name="Ahrendt S."/>
            <person name="Nagy L.G."/>
            <person name="Grigoriev I.V."/>
            <person name="Martin F."/>
            <person name="Rosso M.N."/>
        </authorList>
    </citation>
    <scope>NUCLEOTIDE SEQUENCE</scope>
    <source>
        <strain evidence="1">CBS 384.51</strain>
    </source>
</reference>
<evidence type="ECO:0000313" key="2">
    <source>
        <dbReference type="Proteomes" id="UP001055072"/>
    </source>
</evidence>
<keyword evidence="2" id="KW-1185">Reference proteome</keyword>
<organism evidence="1 2">
    <name type="scientific">Irpex rosettiformis</name>
    <dbReference type="NCBI Taxonomy" id="378272"/>
    <lineage>
        <taxon>Eukaryota</taxon>
        <taxon>Fungi</taxon>
        <taxon>Dikarya</taxon>
        <taxon>Basidiomycota</taxon>
        <taxon>Agaricomycotina</taxon>
        <taxon>Agaricomycetes</taxon>
        <taxon>Polyporales</taxon>
        <taxon>Irpicaceae</taxon>
        <taxon>Irpex</taxon>
    </lineage>
</organism>
<protein>
    <submittedName>
        <fullName evidence="1">Uncharacterized protein</fullName>
    </submittedName>
</protein>
<name>A0ACB8TSX9_9APHY</name>
<proteinExistence type="predicted"/>
<sequence length="173" mass="19026">MGCLRRDPTFFCFYNDKVLTLISRIAVVTGEIIAVVVSWKKAIGTVRQAIRYDLRLSLSTALVQNGTVLFLGLLALNIYQILTYTIPGLFALSSGDPFVEPLPAVLMSRFILNLKQAAVETDLESTVNNSTLQFSSNILVGNMGESLDLGDDPEPVVENHSFTAEMHNDIECI</sequence>
<evidence type="ECO:0000313" key="1">
    <source>
        <dbReference type="EMBL" id="KAI0085146.1"/>
    </source>
</evidence>
<accession>A0ACB8TSX9</accession>
<comment type="caution">
    <text evidence="1">The sequence shown here is derived from an EMBL/GenBank/DDBJ whole genome shotgun (WGS) entry which is preliminary data.</text>
</comment>
<dbReference type="EMBL" id="MU274934">
    <property type="protein sequence ID" value="KAI0085146.1"/>
    <property type="molecule type" value="Genomic_DNA"/>
</dbReference>